<keyword evidence="10 12" id="KW-0238">DNA-binding</keyword>
<dbReference type="InterPro" id="IPR036977">
    <property type="entry name" value="DNA_primase_Znf_CHC2"/>
</dbReference>
<dbReference type="InterPro" id="IPR002694">
    <property type="entry name" value="Znf_CHC2"/>
</dbReference>
<dbReference type="Gene3D" id="3.90.580.10">
    <property type="entry name" value="Zinc finger, CHC2-type domain"/>
    <property type="match status" value="1"/>
</dbReference>
<dbReference type="InterPro" id="IPR037068">
    <property type="entry name" value="DNA_primase_core_N_sf"/>
</dbReference>
<dbReference type="Gene3D" id="3.40.1360.10">
    <property type="match status" value="1"/>
</dbReference>
<dbReference type="InterPro" id="IPR050219">
    <property type="entry name" value="DnaG_primase"/>
</dbReference>
<name>A0A1I0AEV8_9FIRM</name>
<feature type="zinc finger region" description="CHC2-type" evidence="12 14">
    <location>
        <begin position="38"/>
        <end position="62"/>
    </location>
</feature>
<evidence type="ECO:0000256" key="3">
    <source>
        <dbReference type="ARBA" id="ARBA00022679"/>
    </source>
</evidence>
<evidence type="ECO:0000313" key="17">
    <source>
        <dbReference type="EMBL" id="SES92792.1"/>
    </source>
</evidence>
<dbReference type="Gene3D" id="1.10.860.10">
    <property type="entry name" value="DNAb Helicase, Chain A"/>
    <property type="match status" value="1"/>
</dbReference>
<dbReference type="PANTHER" id="PTHR30313:SF2">
    <property type="entry name" value="DNA PRIMASE"/>
    <property type="match status" value="1"/>
</dbReference>
<evidence type="ECO:0000259" key="16">
    <source>
        <dbReference type="PROSITE" id="PS50880"/>
    </source>
</evidence>
<keyword evidence="3 12" id="KW-0808">Transferase</keyword>
<feature type="compositionally biased region" description="Polar residues" evidence="15">
    <location>
        <begin position="438"/>
        <end position="449"/>
    </location>
</feature>
<comment type="cofactor">
    <cofactor evidence="12 13 14">
        <name>Zn(2+)</name>
        <dbReference type="ChEBI" id="CHEBI:29105"/>
    </cofactor>
    <text evidence="12 13 14">Binds 1 zinc ion per monomer.</text>
</comment>
<keyword evidence="5 12" id="KW-0235">DNA replication</keyword>
<dbReference type="SMART" id="SM00493">
    <property type="entry name" value="TOPRIM"/>
    <property type="match status" value="1"/>
</dbReference>
<dbReference type="CDD" id="cd03364">
    <property type="entry name" value="TOPRIM_DnaG_primases"/>
    <property type="match status" value="1"/>
</dbReference>
<evidence type="ECO:0000256" key="6">
    <source>
        <dbReference type="ARBA" id="ARBA00022723"/>
    </source>
</evidence>
<dbReference type="PANTHER" id="PTHR30313">
    <property type="entry name" value="DNA PRIMASE"/>
    <property type="match status" value="1"/>
</dbReference>
<comment type="domain">
    <text evidence="12">Contains an N-terminal zinc-binding domain, a central core domain that contains the primase activity, and a C-terminal DnaB-binding domain.</text>
</comment>
<dbReference type="GO" id="GO:0008270">
    <property type="term" value="F:zinc ion binding"/>
    <property type="evidence" value="ECO:0007669"/>
    <property type="project" value="UniProtKB-UniRule"/>
</dbReference>
<dbReference type="GO" id="GO:0005737">
    <property type="term" value="C:cytoplasm"/>
    <property type="evidence" value="ECO:0007669"/>
    <property type="project" value="TreeGrafter"/>
</dbReference>
<dbReference type="InterPro" id="IPR030846">
    <property type="entry name" value="DnaG_bac"/>
</dbReference>
<evidence type="ECO:0000256" key="7">
    <source>
        <dbReference type="ARBA" id="ARBA00022771"/>
    </source>
</evidence>
<dbReference type="NCBIfam" id="TIGR01391">
    <property type="entry name" value="dnaG"/>
    <property type="match status" value="1"/>
</dbReference>
<dbReference type="SUPFAM" id="SSF56731">
    <property type="entry name" value="DNA primase core"/>
    <property type="match status" value="1"/>
</dbReference>
<proteinExistence type="inferred from homology"/>
<dbReference type="SUPFAM" id="SSF57783">
    <property type="entry name" value="Zinc beta-ribbon"/>
    <property type="match status" value="1"/>
</dbReference>
<dbReference type="InterPro" id="IPR006171">
    <property type="entry name" value="TOPRIM_dom"/>
</dbReference>
<dbReference type="HAMAP" id="MF_00974">
    <property type="entry name" value="DNA_primase_DnaG"/>
    <property type="match status" value="1"/>
</dbReference>
<evidence type="ECO:0000256" key="1">
    <source>
        <dbReference type="ARBA" id="ARBA00022478"/>
    </source>
</evidence>
<evidence type="ECO:0000256" key="4">
    <source>
        <dbReference type="ARBA" id="ARBA00022695"/>
    </source>
</evidence>
<dbReference type="Pfam" id="PF08275">
    <property type="entry name" value="DNAG_N"/>
    <property type="match status" value="1"/>
</dbReference>
<keyword evidence="4 12" id="KW-0548">Nucleotidyltransferase</keyword>
<dbReference type="InterPro" id="IPR006295">
    <property type="entry name" value="DNA_primase_DnaG"/>
</dbReference>
<keyword evidence="1 12" id="KW-0240">DNA-directed RNA polymerase</keyword>
<evidence type="ECO:0000256" key="2">
    <source>
        <dbReference type="ARBA" id="ARBA00022515"/>
    </source>
</evidence>
<dbReference type="SMART" id="SM00400">
    <property type="entry name" value="ZnF_CHCC"/>
    <property type="match status" value="1"/>
</dbReference>
<evidence type="ECO:0000256" key="13">
    <source>
        <dbReference type="PIRNR" id="PIRNR002811"/>
    </source>
</evidence>
<keyword evidence="9" id="KW-0460">Magnesium</keyword>
<protein>
    <recommendedName>
        <fullName evidence="12 13">DNA primase</fullName>
        <ecNumber evidence="12">2.7.7.101</ecNumber>
    </recommendedName>
</protein>
<dbReference type="GO" id="GO:1990077">
    <property type="term" value="C:primosome complex"/>
    <property type="evidence" value="ECO:0007669"/>
    <property type="project" value="UniProtKB-KW"/>
</dbReference>
<dbReference type="STRING" id="460384.SAMN05216313_1017"/>
<comment type="function">
    <text evidence="12 13">RNA polymerase that catalyzes the synthesis of short RNA molecules used as primers for DNA polymerase during DNA replication.</text>
</comment>
<keyword evidence="18" id="KW-1185">Reference proteome</keyword>
<keyword evidence="7 12" id="KW-0863">Zinc-finger</keyword>
<dbReference type="FunFam" id="3.90.580.10:FF:000001">
    <property type="entry name" value="DNA primase"/>
    <property type="match status" value="1"/>
</dbReference>
<evidence type="ECO:0000256" key="8">
    <source>
        <dbReference type="ARBA" id="ARBA00022833"/>
    </source>
</evidence>
<dbReference type="Pfam" id="PF13155">
    <property type="entry name" value="Toprim_2"/>
    <property type="match status" value="1"/>
</dbReference>
<dbReference type="GeneID" id="93277838"/>
<dbReference type="GO" id="GO:0000428">
    <property type="term" value="C:DNA-directed RNA polymerase complex"/>
    <property type="evidence" value="ECO:0007669"/>
    <property type="project" value="UniProtKB-KW"/>
</dbReference>
<dbReference type="InterPro" id="IPR016136">
    <property type="entry name" value="DNA_helicase_N/primase_C"/>
</dbReference>
<dbReference type="InterPro" id="IPR034151">
    <property type="entry name" value="TOPRIM_DnaG_bac"/>
</dbReference>
<dbReference type="PROSITE" id="PS50880">
    <property type="entry name" value="TOPRIM"/>
    <property type="match status" value="1"/>
</dbReference>
<dbReference type="RefSeq" id="WP_092360291.1">
    <property type="nucleotide sequence ID" value="NZ_CP176637.1"/>
</dbReference>
<gene>
    <name evidence="12" type="primary">dnaG</name>
    <name evidence="17" type="ORF">SAMN05216313_1017</name>
</gene>
<reference evidence="18" key="1">
    <citation type="submission" date="2016-10" db="EMBL/GenBank/DDBJ databases">
        <authorList>
            <person name="Varghese N."/>
            <person name="Submissions S."/>
        </authorList>
    </citation>
    <scope>NUCLEOTIDE SEQUENCE [LARGE SCALE GENOMIC DNA]</scope>
    <source>
        <strain evidence="18">NLAE-zl-G277</strain>
    </source>
</reference>
<organism evidence="17 18">
    <name type="scientific">Enterocloster lavalensis</name>
    <dbReference type="NCBI Taxonomy" id="460384"/>
    <lineage>
        <taxon>Bacteria</taxon>
        <taxon>Bacillati</taxon>
        <taxon>Bacillota</taxon>
        <taxon>Clostridia</taxon>
        <taxon>Lachnospirales</taxon>
        <taxon>Lachnospiraceae</taxon>
        <taxon>Enterocloster</taxon>
    </lineage>
</organism>
<dbReference type="GO" id="GO:0006269">
    <property type="term" value="P:DNA replication, synthesis of primer"/>
    <property type="evidence" value="ECO:0007669"/>
    <property type="project" value="UniProtKB-UniRule"/>
</dbReference>
<comment type="catalytic activity">
    <reaction evidence="12">
        <text>ssDNA + n NTP = ssDNA/pppN(pN)n-1 hybrid + (n-1) diphosphate.</text>
        <dbReference type="EC" id="2.7.7.101"/>
    </reaction>
</comment>
<evidence type="ECO:0000256" key="9">
    <source>
        <dbReference type="ARBA" id="ARBA00022842"/>
    </source>
</evidence>
<dbReference type="GO" id="GO:0003677">
    <property type="term" value="F:DNA binding"/>
    <property type="evidence" value="ECO:0007669"/>
    <property type="project" value="UniProtKB-KW"/>
</dbReference>
<comment type="subunit">
    <text evidence="12">Monomer. Interacts with DnaB.</text>
</comment>
<evidence type="ECO:0000256" key="11">
    <source>
        <dbReference type="ARBA" id="ARBA00023163"/>
    </source>
</evidence>
<evidence type="ECO:0000256" key="10">
    <source>
        <dbReference type="ARBA" id="ARBA00023125"/>
    </source>
</evidence>
<keyword evidence="2 12" id="KW-0639">Primosome</keyword>
<dbReference type="Proteomes" id="UP000198508">
    <property type="component" value="Unassembled WGS sequence"/>
</dbReference>
<feature type="region of interest" description="Disordered" evidence="15">
    <location>
        <begin position="437"/>
        <end position="504"/>
    </location>
</feature>
<dbReference type="Gene3D" id="3.90.980.10">
    <property type="entry name" value="DNA primase, catalytic core, N-terminal domain"/>
    <property type="match status" value="1"/>
</dbReference>
<dbReference type="GO" id="GO:0003899">
    <property type="term" value="F:DNA-directed RNA polymerase activity"/>
    <property type="evidence" value="ECO:0007669"/>
    <property type="project" value="UniProtKB-UniRule"/>
</dbReference>
<feature type="domain" description="Toprim" evidence="16">
    <location>
        <begin position="255"/>
        <end position="336"/>
    </location>
</feature>
<dbReference type="EC" id="2.7.7.101" evidence="12"/>
<dbReference type="FunFam" id="3.40.1360.10:FF:000002">
    <property type="entry name" value="DNA primase"/>
    <property type="match status" value="1"/>
</dbReference>
<comment type="similarity">
    <text evidence="12 13">Belongs to the DnaG primase family.</text>
</comment>
<keyword evidence="8 12" id="KW-0862">Zinc</keyword>
<evidence type="ECO:0000313" key="18">
    <source>
        <dbReference type="Proteomes" id="UP000198508"/>
    </source>
</evidence>
<evidence type="ECO:0000256" key="15">
    <source>
        <dbReference type="SAM" id="MobiDB-lite"/>
    </source>
</evidence>
<sequence length="640" mass="72350">MYYPDEVIEEVRMKNDIVDVISGYVKLQKKGASYFGLCPFHNEKSPSFSVSPGKQMYYCFGCGAGGNVITFLMEYENYTFPEALQSLADRAGVNLPKMEYSKEAREQADFKARLLEANKLAANYFYYQLKQPQGQLGYQYLHDKRGLKDETIRHFGLGYANKTSDDLYRYLKEKGYEDSFLKETGLVTVEERGGRDKFWNRVMFPIMDVNNRVIGFGGRVMGDGEPKYLNSPETKLFDKSRNLYGLNYARTSREKFFLICEGYLDVISLHQAGFTNAVASLGTAFTVQHANVLKRYTDQVILTYDSDGAGVKAALRAIPILKEVGMSIKVLNMRPYKDPDEFIKNMGAEAFRERIGEARNSFMFEVDVLKKDYQLEDPEQKTKFYLETAKMLLRFGEPLERDNYIQAVSREHMIPYEELRQLVNRLGMTMGLKAGESYSKQAAGRTNRQAGAYSERGEAASRGQSAGNAQGGYAQESGGPPDSQEGYGARGPGAKREKRPAKEDGIRKSQRLLLTWLIENPELFDKIDGIITADDFVEDLYHQVADEVFRGHAAGTLNPAAILSRYINDEDQYKEVAALFNASLSDSLSNEEQKKAFSETVYKVRKNSLDTASKNAKDIAGLQEIIRQQAALKQLRITLD</sequence>
<evidence type="ECO:0000256" key="12">
    <source>
        <dbReference type="HAMAP-Rule" id="MF_00974"/>
    </source>
</evidence>
<dbReference type="EMBL" id="FOIM01000001">
    <property type="protein sequence ID" value="SES92792.1"/>
    <property type="molecule type" value="Genomic_DNA"/>
</dbReference>
<dbReference type="PIRSF" id="PIRSF002811">
    <property type="entry name" value="DnaG"/>
    <property type="match status" value="1"/>
</dbReference>
<dbReference type="InterPro" id="IPR013264">
    <property type="entry name" value="DNAG_N"/>
</dbReference>
<evidence type="ECO:0000256" key="14">
    <source>
        <dbReference type="PIRSR" id="PIRSR002811-1"/>
    </source>
</evidence>
<accession>A0A1I0AEV8</accession>
<dbReference type="Pfam" id="PF01807">
    <property type="entry name" value="Zn_ribbon_DnaG"/>
    <property type="match status" value="1"/>
</dbReference>
<keyword evidence="6 12" id="KW-0479">Metal-binding</keyword>
<keyword evidence="11 12" id="KW-0804">Transcription</keyword>
<evidence type="ECO:0000256" key="5">
    <source>
        <dbReference type="ARBA" id="ARBA00022705"/>
    </source>
</evidence>
<dbReference type="AlphaFoldDB" id="A0A1I0AEV8"/>